<evidence type="ECO:0008006" key="3">
    <source>
        <dbReference type="Google" id="ProtNLM"/>
    </source>
</evidence>
<gene>
    <name evidence="1" type="ORF">NL53_20405</name>
</gene>
<dbReference type="EMBL" id="JRWM01000044">
    <property type="protein sequence ID" value="KHA58707.1"/>
    <property type="molecule type" value="Genomic_DNA"/>
</dbReference>
<evidence type="ECO:0000313" key="1">
    <source>
        <dbReference type="EMBL" id="KHA58707.1"/>
    </source>
</evidence>
<organism evidence="1 2">
    <name type="scientific">Vibrio variabilis</name>
    <dbReference type="NCBI Taxonomy" id="990271"/>
    <lineage>
        <taxon>Bacteria</taxon>
        <taxon>Pseudomonadati</taxon>
        <taxon>Pseudomonadota</taxon>
        <taxon>Gammaproteobacteria</taxon>
        <taxon>Vibrionales</taxon>
        <taxon>Vibrionaceae</taxon>
        <taxon>Vibrio</taxon>
    </lineage>
</organism>
<comment type="caution">
    <text evidence="1">The sequence shown here is derived from an EMBL/GenBank/DDBJ whole genome shotgun (WGS) entry which is preliminary data.</text>
</comment>
<protein>
    <recommendedName>
        <fullName evidence="3">DUF3800 domain-containing protein</fullName>
    </recommendedName>
</protein>
<accession>A0ABR4Y6T5</accession>
<keyword evidence="2" id="KW-1185">Reference proteome</keyword>
<dbReference type="Proteomes" id="UP000030520">
    <property type="component" value="Unassembled WGS sequence"/>
</dbReference>
<dbReference type="RefSeq" id="WP_038217913.1">
    <property type="nucleotide sequence ID" value="NZ_JRWM01000044.1"/>
</dbReference>
<evidence type="ECO:0000313" key="2">
    <source>
        <dbReference type="Proteomes" id="UP000030520"/>
    </source>
</evidence>
<proteinExistence type="predicted"/>
<reference evidence="1 2" key="1">
    <citation type="submission" date="2014-10" db="EMBL/GenBank/DDBJ databases">
        <title>Genome sequencing of Vibrio variabilis T01.</title>
        <authorList>
            <person name="Chan K.-G."/>
            <person name="Mohamad N.I."/>
        </authorList>
    </citation>
    <scope>NUCLEOTIDE SEQUENCE [LARGE SCALE GENOMIC DNA]</scope>
    <source>
        <strain evidence="1 2">T01</strain>
    </source>
</reference>
<sequence length="234" mass="26639">MYIYIDESGLFIPTEVEEQTSSVGALVVPDNAVSEMESALQTLKVEIGVGIDEEIKRPRPDCQSIPFEDFIVKLNHLGCTLHVISTSGGPLQGERLEKHRESTKQAILRFAGIENKSQSLCEEVCSLIDNLSSQQFSQCILQTYLISELIEKVIPYYAKLSPGSLEKFIWEFDRKDFVETTFERVFKYLYIGRVQSTSSINPLPLIQSPDRNYGYFLGRLQLIMVQLRKQSCKI</sequence>
<name>A0ABR4Y6T5_9VIBR</name>